<dbReference type="PANTHER" id="PTHR42798">
    <property type="entry name" value="LIPOPROTEIN-RELEASING SYSTEM ATP-BINDING PROTEIN LOLD"/>
    <property type="match status" value="1"/>
</dbReference>
<dbReference type="GO" id="GO:0016887">
    <property type="term" value="F:ATP hydrolysis activity"/>
    <property type="evidence" value="ECO:0007669"/>
    <property type="project" value="InterPro"/>
</dbReference>
<dbReference type="SUPFAM" id="SSF52540">
    <property type="entry name" value="P-loop containing nucleoside triphosphate hydrolases"/>
    <property type="match status" value="1"/>
</dbReference>
<dbReference type="PANTHER" id="PTHR42798:SF6">
    <property type="entry name" value="CELL DIVISION ATP-BINDING PROTEIN FTSE"/>
    <property type="match status" value="1"/>
</dbReference>
<feature type="domain" description="ABC transporter" evidence="7">
    <location>
        <begin position="2"/>
        <end position="242"/>
    </location>
</feature>
<organism evidence="8 10">
    <name type="scientific">Dolosigranulum pigrum</name>
    <dbReference type="NCBI Taxonomy" id="29394"/>
    <lineage>
        <taxon>Bacteria</taxon>
        <taxon>Bacillati</taxon>
        <taxon>Bacillota</taxon>
        <taxon>Bacilli</taxon>
        <taxon>Lactobacillales</taxon>
        <taxon>Carnobacteriaceae</taxon>
        <taxon>Dolosigranulum</taxon>
    </lineage>
</organism>
<dbReference type="SMART" id="SM00382">
    <property type="entry name" value="AAA"/>
    <property type="match status" value="1"/>
</dbReference>
<keyword evidence="4 8" id="KW-0067">ATP-binding</keyword>
<evidence type="ECO:0000313" key="10">
    <source>
        <dbReference type="Proteomes" id="UP000190409"/>
    </source>
</evidence>
<dbReference type="GO" id="GO:0006865">
    <property type="term" value="P:amino acid transport"/>
    <property type="evidence" value="ECO:0007669"/>
    <property type="project" value="UniProtKB-KW"/>
</dbReference>
<dbReference type="EMBL" id="NAQV01000003">
    <property type="protein sequence ID" value="RAN64957.1"/>
    <property type="molecule type" value="Genomic_DNA"/>
</dbReference>
<evidence type="ECO:0000256" key="5">
    <source>
        <dbReference type="ARBA" id="ARBA00022970"/>
    </source>
</evidence>
<comment type="caution">
    <text evidence="8">The sequence shown here is derived from an EMBL/GenBank/DDBJ whole genome shotgun (WGS) entry which is preliminary data.</text>
</comment>
<comment type="similarity">
    <text evidence="1">Belongs to the ABC transporter superfamily.</text>
</comment>
<dbReference type="PROSITE" id="PS50893">
    <property type="entry name" value="ABC_TRANSPORTER_2"/>
    <property type="match status" value="1"/>
</dbReference>
<dbReference type="EMBL" id="MUYF01000003">
    <property type="protein sequence ID" value="OOL81889.1"/>
    <property type="molecule type" value="Genomic_DNA"/>
</dbReference>
<evidence type="ECO:0000259" key="7">
    <source>
        <dbReference type="PROSITE" id="PS50893"/>
    </source>
</evidence>
<reference evidence="9 11" key="2">
    <citation type="submission" date="2017-03" db="EMBL/GenBank/DDBJ databases">
        <title>wgs assembly of Dolosigranulum pigrum KPL CDC strains.</title>
        <authorList>
            <person name="Brugger S.D."/>
            <person name="Pettigrew M."/>
            <person name="Kong Y."/>
            <person name="Lemon K.P."/>
        </authorList>
    </citation>
    <scope>NUCLEOTIDE SEQUENCE [LARGE SCALE GENOMIC DNA]</scope>
    <source>
        <strain evidence="9 11">KPL1931_CDC4294-98</strain>
    </source>
</reference>
<dbReference type="GO" id="GO:0098796">
    <property type="term" value="C:membrane protein complex"/>
    <property type="evidence" value="ECO:0007669"/>
    <property type="project" value="UniProtKB-ARBA"/>
</dbReference>
<dbReference type="GO" id="GO:0005524">
    <property type="term" value="F:ATP binding"/>
    <property type="evidence" value="ECO:0007669"/>
    <property type="project" value="UniProtKB-KW"/>
</dbReference>
<gene>
    <name evidence="9" type="ORF">B8A44_00925</name>
    <name evidence="8" type="ORF">BWX42_09455</name>
</gene>
<evidence type="ECO:0000256" key="3">
    <source>
        <dbReference type="ARBA" id="ARBA00022741"/>
    </source>
</evidence>
<evidence type="ECO:0000313" key="11">
    <source>
        <dbReference type="Proteomes" id="UP000249099"/>
    </source>
</evidence>
<feature type="compositionally biased region" description="Basic residues" evidence="6">
    <location>
        <begin position="265"/>
        <end position="276"/>
    </location>
</feature>
<evidence type="ECO:0000256" key="1">
    <source>
        <dbReference type="ARBA" id="ARBA00005417"/>
    </source>
</evidence>
<name>A0A1S8KQ91_9LACT</name>
<dbReference type="FunFam" id="3.40.50.300:FF:000032">
    <property type="entry name" value="Export ABC transporter ATP-binding protein"/>
    <property type="match status" value="1"/>
</dbReference>
<dbReference type="OrthoDB" id="9791546at2"/>
<evidence type="ECO:0000256" key="2">
    <source>
        <dbReference type="ARBA" id="ARBA00022448"/>
    </source>
</evidence>
<dbReference type="AlphaFoldDB" id="A0A1S8KQ91"/>
<keyword evidence="2" id="KW-0813">Transport</keyword>
<evidence type="ECO:0000313" key="9">
    <source>
        <dbReference type="EMBL" id="RAN64957.1"/>
    </source>
</evidence>
<keyword evidence="5" id="KW-0029">Amino-acid transport</keyword>
<evidence type="ECO:0000313" key="8">
    <source>
        <dbReference type="EMBL" id="OOL81889.1"/>
    </source>
</evidence>
<dbReference type="Pfam" id="PF00005">
    <property type="entry name" value="ABC_tran"/>
    <property type="match status" value="1"/>
</dbReference>
<protein>
    <submittedName>
        <fullName evidence="8">Peptide ABC transporter ATP-binding protein</fullName>
    </submittedName>
</protein>
<dbReference type="CDD" id="cd03255">
    <property type="entry name" value="ABC_MJ0796_LolCDE_FtsE"/>
    <property type="match status" value="1"/>
</dbReference>
<dbReference type="PROSITE" id="PS00211">
    <property type="entry name" value="ABC_TRANSPORTER_1"/>
    <property type="match status" value="1"/>
</dbReference>
<dbReference type="InterPro" id="IPR003593">
    <property type="entry name" value="AAA+_ATPase"/>
</dbReference>
<keyword evidence="3" id="KW-0547">Nucleotide-binding</keyword>
<evidence type="ECO:0000256" key="6">
    <source>
        <dbReference type="SAM" id="MobiDB-lite"/>
    </source>
</evidence>
<feature type="region of interest" description="Disordered" evidence="6">
    <location>
        <begin position="245"/>
        <end position="282"/>
    </location>
</feature>
<dbReference type="InterPro" id="IPR017911">
    <property type="entry name" value="MacB-like_ATP-bd"/>
</dbReference>
<proteinExistence type="inferred from homology"/>
<sequence>MIELKRVSKFYQQGPNRHQVLNEVSLNIEQGEFVSIMGPSGSGKSTLVNVLGFLDADYEGEYIFDGESTVSRNDNQISKLRNEMVGFVYQSFNLIDSISIEDNVQLPLLYNGYSVAETHEKVKKSLERVGLGNKLKSTPKELSGGQKQRVAIARALVNEPRFIIADEPTGALDTKTSRMIMTTLERLNREDGVTIVMVTHDPTLEDYTNRRIRVVDGHVVTNTLIDDETYLRGKEKYQPVYFESEEQSVQTVPEDKAEAAQQRSRVARRFFKRGKKSGGDKS</sequence>
<evidence type="ECO:0000256" key="4">
    <source>
        <dbReference type="ARBA" id="ARBA00022840"/>
    </source>
</evidence>
<reference evidence="8 10" key="1">
    <citation type="submission" date="2017-01" db="EMBL/GenBank/DDBJ databases">
        <title>Complete Genome Sequence of Dolosigranulum pigrum isolated from a Patient with interstitial lung disease.</title>
        <authorList>
            <person name="Mukhopadhyay R."/>
            <person name="Joaquin J."/>
            <person name="Hogue R."/>
            <person name="Fitzgerald S."/>
            <person name="Jospin G."/>
            <person name="Eisen J.A."/>
            <person name="Chaturvedi V."/>
        </authorList>
    </citation>
    <scope>NUCLEOTIDE SEQUENCE [LARGE SCALE GENOMIC DNA]</scope>
    <source>
        <strain evidence="8 10">15S00348</strain>
    </source>
</reference>
<dbReference type="Proteomes" id="UP000249099">
    <property type="component" value="Unassembled WGS sequence"/>
</dbReference>
<accession>A0A1S8KQ91</accession>
<dbReference type="RefSeq" id="WP_077863259.1">
    <property type="nucleotide sequence ID" value="NZ_CP040410.1"/>
</dbReference>
<dbReference type="Proteomes" id="UP000190409">
    <property type="component" value="Unassembled WGS sequence"/>
</dbReference>
<dbReference type="GO" id="GO:0022857">
    <property type="term" value="F:transmembrane transporter activity"/>
    <property type="evidence" value="ECO:0007669"/>
    <property type="project" value="UniProtKB-ARBA"/>
</dbReference>
<dbReference type="InterPro" id="IPR027417">
    <property type="entry name" value="P-loop_NTPase"/>
</dbReference>
<dbReference type="InterPro" id="IPR017871">
    <property type="entry name" value="ABC_transporter-like_CS"/>
</dbReference>
<dbReference type="InterPro" id="IPR003439">
    <property type="entry name" value="ABC_transporter-like_ATP-bd"/>
</dbReference>
<dbReference type="Gene3D" id="3.40.50.300">
    <property type="entry name" value="P-loop containing nucleotide triphosphate hydrolases"/>
    <property type="match status" value="1"/>
</dbReference>